<reference evidence="1" key="1">
    <citation type="submission" date="2023-10" db="EMBL/GenBank/DDBJ databases">
        <authorList>
            <person name="Chen Y."/>
            <person name="Shah S."/>
            <person name="Dougan E. K."/>
            <person name="Thang M."/>
            <person name="Chan C."/>
        </authorList>
    </citation>
    <scope>NUCLEOTIDE SEQUENCE [LARGE SCALE GENOMIC DNA]</scope>
</reference>
<dbReference type="Gene3D" id="3.30.420.10">
    <property type="entry name" value="Ribonuclease H-like superfamily/Ribonuclease H"/>
    <property type="match status" value="1"/>
</dbReference>
<dbReference type="InterPro" id="IPR036397">
    <property type="entry name" value="RNaseH_sf"/>
</dbReference>
<evidence type="ECO:0000313" key="2">
    <source>
        <dbReference type="Proteomes" id="UP001189429"/>
    </source>
</evidence>
<organism evidence="1 2">
    <name type="scientific">Prorocentrum cordatum</name>
    <dbReference type="NCBI Taxonomy" id="2364126"/>
    <lineage>
        <taxon>Eukaryota</taxon>
        <taxon>Sar</taxon>
        <taxon>Alveolata</taxon>
        <taxon>Dinophyceae</taxon>
        <taxon>Prorocentrales</taxon>
        <taxon>Prorocentraceae</taxon>
        <taxon>Prorocentrum</taxon>
    </lineage>
</organism>
<name>A0ABN9XRW0_9DINO</name>
<protein>
    <recommendedName>
        <fullName evidence="3">RNase H type-1 domain-containing protein</fullName>
    </recommendedName>
</protein>
<sequence length="334" mass="38031">MLCLLHRGEPEALERFAATVGASHAQRLPIFIADPITWRDTTWWRQRQRDGQRERADAGRWRHASDWRGLHRKWDSPLVYHYGQHWVHRTSAKYWSSTRPAFIESAFAMIGCQRSLKEQREPPESKFARKRARVVIDLPVQWGTPLNQAVPIEILGDSAVVVTWINGTAQVDTWRFIPAVSNIMDILHTSWTSEHIFPRLRHLPWCRHVYRELNKEADAMATKALEQNTRHIEFNDDIAMTLPMCIKVVFDGGRRSSVASYGWVLLGAFRYERHGSPAWVRVCAGSNVLGDVTYMQAELCGSTVAAEVAIAFASGALSAEVIRSSCCRVLEAVK</sequence>
<dbReference type="Proteomes" id="UP001189429">
    <property type="component" value="Unassembled WGS sequence"/>
</dbReference>
<gene>
    <name evidence="1" type="ORF">PCOR1329_LOCUS79124</name>
</gene>
<dbReference type="EMBL" id="CAUYUJ010021084">
    <property type="protein sequence ID" value="CAK0902535.1"/>
    <property type="molecule type" value="Genomic_DNA"/>
</dbReference>
<keyword evidence="2" id="KW-1185">Reference proteome</keyword>
<accession>A0ABN9XRW0</accession>
<evidence type="ECO:0000313" key="1">
    <source>
        <dbReference type="EMBL" id="CAK0902535.1"/>
    </source>
</evidence>
<evidence type="ECO:0008006" key="3">
    <source>
        <dbReference type="Google" id="ProtNLM"/>
    </source>
</evidence>
<proteinExistence type="predicted"/>
<comment type="caution">
    <text evidence="1">The sequence shown here is derived from an EMBL/GenBank/DDBJ whole genome shotgun (WGS) entry which is preliminary data.</text>
</comment>